<dbReference type="SUPFAM" id="SSF53850">
    <property type="entry name" value="Periplasmic binding protein-like II"/>
    <property type="match status" value="1"/>
</dbReference>
<dbReference type="PIRSF" id="PIRSF002741">
    <property type="entry name" value="MppA"/>
    <property type="match status" value="1"/>
</dbReference>
<reference evidence="6 7" key="1">
    <citation type="submission" date="2020-10" db="EMBL/GenBank/DDBJ databases">
        <title>Olsenella immobilis sp.nov., isolated from the mud in a fermentation cellar used for the production of Chinese strong-flavoured liquor.</title>
        <authorList>
            <person name="Lu L."/>
        </authorList>
    </citation>
    <scope>NUCLEOTIDE SEQUENCE [LARGE SCALE GENOMIC DNA]</scope>
    <source>
        <strain evidence="6 7">LZLJ-2</strain>
    </source>
</reference>
<dbReference type="RefSeq" id="WP_194372515.1">
    <property type="nucleotide sequence ID" value="NZ_CP063767.1"/>
</dbReference>
<keyword evidence="4" id="KW-0732">Signal</keyword>
<dbReference type="CDD" id="cd08504">
    <property type="entry name" value="PBP2_OppA"/>
    <property type="match status" value="1"/>
</dbReference>
<dbReference type="InterPro" id="IPR039424">
    <property type="entry name" value="SBP_5"/>
</dbReference>
<dbReference type="FunFam" id="3.90.76.10:FF:000001">
    <property type="entry name" value="Oligopeptide ABC transporter substrate-binding protein"/>
    <property type="match status" value="1"/>
</dbReference>
<evidence type="ECO:0000256" key="3">
    <source>
        <dbReference type="ARBA" id="ARBA00022448"/>
    </source>
</evidence>
<dbReference type="EMBL" id="CP063767">
    <property type="protein sequence ID" value="QOY61307.1"/>
    <property type="molecule type" value="Genomic_DNA"/>
</dbReference>
<feature type="domain" description="Solute-binding protein family 5" evidence="5">
    <location>
        <begin position="96"/>
        <end position="477"/>
    </location>
</feature>
<dbReference type="Pfam" id="PF00496">
    <property type="entry name" value="SBP_bac_5"/>
    <property type="match status" value="1"/>
</dbReference>
<dbReference type="Gene3D" id="3.90.76.10">
    <property type="entry name" value="Dipeptide-binding Protein, Domain 1"/>
    <property type="match status" value="1"/>
</dbReference>
<dbReference type="Proteomes" id="UP000593735">
    <property type="component" value="Chromosome"/>
</dbReference>
<keyword evidence="3" id="KW-0813">Transport</keyword>
<dbReference type="Gene3D" id="3.40.190.10">
    <property type="entry name" value="Periplasmic binding protein-like II"/>
    <property type="match status" value="1"/>
</dbReference>
<gene>
    <name evidence="6" type="ORF">INP52_03695</name>
</gene>
<evidence type="ECO:0000313" key="6">
    <source>
        <dbReference type="EMBL" id="QOY61307.1"/>
    </source>
</evidence>
<accession>A0A7S7RVB0</accession>
<organism evidence="6 7">
    <name type="scientific">Thermophilibacter immobilis</name>
    <dbReference type="NCBI Taxonomy" id="2779519"/>
    <lineage>
        <taxon>Bacteria</taxon>
        <taxon>Bacillati</taxon>
        <taxon>Actinomycetota</taxon>
        <taxon>Coriobacteriia</taxon>
        <taxon>Coriobacteriales</taxon>
        <taxon>Atopobiaceae</taxon>
        <taxon>Thermophilibacter</taxon>
    </lineage>
</organism>
<name>A0A7S7RVB0_9ACTN</name>
<dbReference type="GO" id="GO:0043190">
    <property type="term" value="C:ATP-binding cassette (ABC) transporter complex"/>
    <property type="evidence" value="ECO:0007669"/>
    <property type="project" value="InterPro"/>
</dbReference>
<evidence type="ECO:0000259" key="5">
    <source>
        <dbReference type="Pfam" id="PF00496"/>
    </source>
</evidence>
<dbReference type="PANTHER" id="PTHR30290:SF10">
    <property type="entry name" value="PERIPLASMIC OLIGOPEPTIDE-BINDING PROTEIN-RELATED"/>
    <property type="match status" value="1"/>
</dbReference>
<comment type="similarity">
    <text evidence="2">Belongs to the bacterial solute-binding protein 5 family.</text>
</comment>
<dbReference type="InterPro" id="IPR030678">
    <property type="entry name" value="Peptide/Ni-bd"/>
</dbReference>
<dbReference type="PROSITE" id="PS51257">
    <property type="entry name" value="PROKAR_LIPOPROTEIN"/>
    <property type="match status" value="1"/>
</dbReference>
<protein>
    <recommendedName>
        <fullName evidence="5">Solute-binding protein family 5 domain-containing protein</fullName>
    </recommendedName>
</protein>
<dbReference type="GO" id="GO:0015833">
    <property type="term" value="P:peptide transport"/>
    <property type="evidence" value="ECO:0007669"/>
    <property type="project" value="TreeGrafter"/>
</dbReference>
<sequence>MNLKYGIPTMSRRDFMKAGASAGLAFMGAGLAGCGGSGSDSGSTSTTGGSEGQVANIAVVTAVVSLDPIVAGDAISMAVISNCVEGLFVKDADSQIQNGLCETYEVSDDQLTYTFHLRDGITWSNGDPLVAADFVYAWQRNALADNGAADFQYQIEMAALKNYADVIAGNADISTLGAKATDDKTIEVELEHPVPFLLDLLAFTPWVPVQQKFREEKGTNFGLTKDDMLYCGPFTLTEYETSGNTIGLTRNPGYWDAANVELAGVNLQIISDTQQAVMSYESGTVDYVELTGELVNQYSGEDGFKKVAGSYIYYLMTNTTKAGLDNENFRIALAYALNRQDICDNVLKDGSTPANQMCMVGLYTREDGTDFATASPQLYAYDEAKAKEYWEKAKAETDVREFTILYDQEKDFAQTTCAYIQDTVQKTLDGLTINLESTPKKNRLDLEGKRDYEVIFHAWGPDYADPTAILAMYESTHPSNYSDWVNEEFDENYEKANTVDSGDPDVRWDELMRCNEVCTEQAVCTPIFQTGLASLTKENVTGVTAHITGIDCFYKYVEKK</sequence>
<proteinExistence type="inferred from homology"/>
<comment type="subcellular location">
    <subcellularLocation>
        <location evidence="1">Cell envelope</location>
    </subcellularLocation>
</comment>
<dbReference type="GO" id="GO:1904680">
    <property type="term" value="F:peptide transmembrane transporter activity"/>
    <property type="evidence" value="ECO:0007669"/>
    <property type="project" value="TreeGrafter"/>
</dbReference>
<evidence type="ECO:0000313" key="7">
    <source>
        <dbReference type="Proteomes" id="UP000593735"/>
    </source>
</evidence>
<dbReference type="InterPro" id="IPR006311">
    <property type="entry name" value="TAT_signal"/>
</dbReference>
<evidence type="ECO:0000256" key="1">
    <source>
        <dbReference type="ARBA" id="ARBA00004196"/>
    </source>
</evidence>
<dbReference type="GO" id="GO:0042597">
    <property type="term" value="C:periplasmic space"/>
    <property type="evidence" value="ECO:0007669"/>
    <property type="project" value="UniProtKB-ARBA"/>
</dbReference>
<dbReference type="PROSITE" id="PS51318">
    <property type="entry name" value="TAT"/>
    <property type="match status" value="1"/>
</dbReference>
<dbReference type="GO" id="GO:0030313">
    <property type="term" value="C:cell envelope"/>
    <property type="evidence" value="ECO:0007669"/>
    <property type="project" value="UniProtKB-SubCell"/>
</dbReference>
<keyword evidence="7" id="KW-1185">Reference proteome</keyword>
<dbReference type="AlphaFoldDB" id="A0A7S7RVB0"/>
<evidence type="ECO:0000256" key="4">
    <source>
        <dbReference type="ARBA" id="ARBA00022729"/>
    </source>
</evidence>
<dbReference type="Gene3D" id="3.10.105.10">
    <property type="entry name" value="Dipeptide-binding Protein, Domain 3"/>
    <property type="match status" value="1"/>
</dbReference>
<dbReference type="KEGG" id="tio:INP52_03695"/>
<dbReference type="InterPro" id="IPR000914">
    <property type="entry name" value="SBP_5_dom"/>
</dbReference>
<dbReference type="PANTHER" id="PTHR30290">
    <property type="entry name" value="PERIPLASMIC BINDING COMPONENT OF ABC TRANSPORTER"/>
    <property type="match status" value="1"/>
</dbReference>
<evidence type="ECO:0000256" key="2">
    <source>
        <dbReference type="ARBA" id="ARBA00005695"/>
    </source>
</evidence>